<protein>
    <recommendedName>
        <fullName evidence="1">Glycosyltransferase 2-like domain-containing protein</fullName>
    </recommendedName>
</protein>
<keyword evidence="3" id="KW-1185">Reference proteome</keyword>
<accession>A0ABX3MPI4</accession>
<dbReference type="InterPro" id="IPR050834">
    <property type="entry name" value="Glycosyltransf_2"/>
</dbReference>
<comment type="caution">
    <text evidence="2">The sequence shown here is derived from an EMBL/GenBank/DDBJ whole genome shotgun (WGS) entry which is preliminary data.</text>
</comment>
<dbReference type="Proteomes" id="UP000242224">
    <property type="component" value="Unassembled WGS sequence"/>
</dbReference>
<evidence type="ECO:0000259" key="1">
    <source>
        <dbReference type="Pfam" id="PF00535"/>
    </source>
</evidence>
<dbReference type="RefSeq" id="WP_078574638.1">
    <property type="nucleotide sequence ID" value="NZ_MPZS01000002.1"/>
</dbReference>
<dbReference type="SUPFAM" id="SSF53448">
    <property type="entry name" value="Nucleotide-diphospho-sugar transferases"/>
    <property type="match status" value="1"/>
</dbReference>
<reference evidence="2 3" key="1">
    <citation type="submission" date="2016-11" db="EMBL/GenBank/DDBJ databases">
        <title>A multilocus sequence analysis scheme for characterization of bacteria in the genus Thioclava.</title>
        <authorList>
            <person name="Liu Y."/>
            <person name="Shao Z."/>
        </authorList>
    </citation>
    <scope>NUCLEOTIDE SEQUENCE [LARGE SCALE GENOMIC DNA]</scope>
    <source>
        <strain evidence="2 3">11.10-0-13</strain>
    </source>
</reference>
<feature type="domain" description="Glycosyltransferase 2-like" evidence="1">
    <location>
        <begin position="4"/>
        <end position="131"/>
    </location>
</feature>
<dbReference type="InterPro" id="IPR001173">
    <property type="entry name" value="Glyco_trans_2-like"/>
</dbReference>
<dbReference type="Gene3D" id="3.90.550.10">
    <property type="entry name" value="Spore Coat Polysaccharide Biosynthesis Protein SpsA, Chain A"/>
    <property type="match status" value="1"/>
</dbReference>
<gene>
    <name evidence="2" type="ORF">BMG00_13025</name>
</gene>
<proteinExistence type="predicted"/>
<dbReference type="Pfam" id="PF00535">
    <property type="entry name" value="Glycos_transf_2"/>
    <property type="match status" value="1"/>
</dbReference>
<sequence length="188" mass="20812">MKITVITAVYNSQATVGEAIESVGRQPHPELEHLIIEGKSTDGSLAAIERASHDRMFLASERDKGIYDALNKGVAKASGDVLGFVHSDDFLAHDDVLSRIAAAFEDPRVKAVFSNLDYVSQATGRSVYIPEVLYKMRLGGVSNRNLARIREKMGEDWRAIRRNKVGCVMTLASKNLSKLGQFFERQKS</sequence>
<dbReference type="PANTHER" id="PTHR43685:SF11">
    <property type="entry name" value="GLYCOSYLTRANSFERASE TAGX-RELATED"/>
    <property type="match status" value="1"/>
</dbReference>
<dbReference type="EMBL" id="MPZS01000002">
    <property type="protein sequence ID" value="OOY11988.1"/>
    <property type="molecule type" value="Genomic_DNA"/>
</dbReference>
<dbReference type="InterPro" id="IPR029044">
    <property type="entry name" value="Nucleotide-diphossugar_trans"/>
</dbReference>
<organism evidence="2 3">
    <name type="scientific">Thioclava marina</name>
    <dbReference type="NCBI Taxonomy" id="1915077"/>
    <lineage>
        <taxon>Bacteria</taxon>
        <taxon>Pseudomonadati</taxon>
        <taxon>Pseudomonadota</taxon>
        <taxon>Alphaproteobacteria</taxon>
        <taxon>Rhodobacterales</taxon>
        <taxon>Paracoccaceae</taxon>
        <taxon>Thioclava</taxon>
    </lineage>
</organism>
<dbReference type="PANTHER" id="PTHR43685">
    <property type="entry name" value="GLYCOSYLTRANSFERASE"/>
    <property type="match status" value="1"/>
</dbReference>
<evidence type="ECO:0000313" key="3">
    <source>
        <dbReference type="Proteomes" id="UP000242224"/>
    </source>
</evidence>
<evidence type="ECO:0000313" key="2">
    <source>
        <dbReference type="EMBL" id="OOY11988.1"/>
    </source>
</evidence>
<name>A0ABX3MPI4_9RHOB</name>